<keyword evidence="4" id="KW-1185">Reference proteome</keyword>
<feature type="signal peptide" evidence="1">
    <location>
        <begin position="1"/>
        <end position="31"/>
    </location>
</feature>
<dbReference type="Gene3D" id="2.40.10.10">
    <property type="entry name" value="Trypsin-like serine proteases"/>
    <property type="match status" value="1"/>
</dbReference>
<keyword evidence="1" id="KW-0732">Signal</keyword>
<reference evidence="4" key="1">
    <citation type="journal article" date="2019" name="Int. J. Syst. Evol. Microbiol.">
        <title>The Global Catalogue of Microorganisms (GCM) 10K type strain sequencing project: providing services to taxonomists for standard genome sequencing and annotation.</title>
        <authorList>
            <consortium name="The Broad Institute Genomics Platform"/>
            <consortium name="The Broad Institute Genome Sequencing Center for Infectious Disease"/>
            <person name="Wu L."/>
            <person name="Ma J."/>
        </authorList>
    </citation>
    <scope>NUCLEOTIDE SEQUENCE [LARGE SCALE GENOMIC DNA]</scope>
    <source>
        <strain evidence="4">CGMCC 4.7304</strain>
    </source>
</reference>
<evidence type="ECO:0000259" key="2">
    <source>
        <dbReference type="PROSITE" id="PS50240"/>
    </source>
</evidence>
<sequence>MIDSHSRAKWATALVATAVSGGLLTAAPAHAISGDPVKDGEYAFTAKVDIEGKAGCSGALVDTQWVLTAASCFADEADKGAKLSIGAPKSKTTVTVGRTDLSGQGGTVVDAVMLFPHEQRDVVMLKLAAPVKGPKPLGLRFGSPEGLKGLRATGYGRTKDDAAAGRVRTATFAAGAVKGDSFELVGEKPDGAAVCEGDLGGPVFEPVGGPKGFTGYDLVGINGPAPQGGCSNGGGTAIRLDDIADWIQGVHAYSNVPAGADWKEAKYIASGNFVNKPGHDRMDLFVVWKNGAASLYEGSWHDKVGSPFWKEHKIADAGSYWTRAGAVTAGNFTGEGSDGLVVRWTTGKVSEYRHLDENGVHDERTLREGGGDNPFWQRARLITAGKFTENSLRDDLLVLWDNGSTSMYTDIDSKGLSGWQQMTNADDGWKNAVAIGAGSFSGKATDDLLIVWDDGQVQTFPGVTPNPNGYPGGRTTIKETGSGWKNAQALTVGNFTAGKNRVNDILVSWNNGNLGYFPGVDAKGTHGGCEILKGNGAPPAC</sequence>
<proteinExistence type="predicted"/>
<comment type="caution">
    <text evidence="3">The sequence shown here is derived from an EMBL/GenBank/DDBJ whole genome shotgun (WGS) entry which is preliminary data.</text>
</comment>
<feature type="domain" description="Peptidase S1" evidence="2">
    <location>
        <begin position="19"/>
        <end position="268"/>
    </location>
</feature>
<dbReference type="InterPro" id="IPR001254">
    <property type="entry name" value="Trypsin_dom"/>
</dbReference>
<protein>
    <submittedName>
        <fullName evidence="3">S1 family peptidase</fullName>
    </submittedName>
</protein>
<dbReference type="Proteomes" id="UP001596083">
    <property type="component" value="Unassembled WGS sequence"/>
</dbReference>
<dbReference type="EMBL" id="JBHSPB010000002">
    <property type="protein sequence ID" value="MFC5719342.1"/>
    <property type="molecule type" value="Genomic_DNA"/>
</dbReference>
<dbReference type="PANTHER" id="PTHR24260:SF136">
    <property type="entry name" value="GH08193P-RELATED"/>
    <property type="match status" value="1"/>
</dbReference>
<dbReference type="PRINTS" id="PR00722">
    <property type="entry name" value="CHYMOTRYPSIN"/>
</dbReference>
<organism evidence="3 4">
    <name type="scientific">Streptomyces gamaensis</name>
    <dbReference type="NCBI Taxonomy" id="1763542"/>
    <lineage>
        <taxon>Bacteria</taxon>
        <taxon>Bacillati</taxon>
        <taxon>Actinomycetota</taxon>
        <taxon>Actinomycetes</taxon>
        <taxon>Kitasatosporales</taxon>
        <taxon>Streptomycetaceae</taxon>
        <taxon>Streptomyces</taxon>
    </lineage>
</organism>
<evidence type="ECO:0000313" key="3">
    <source>
        <dbReference type="EMBL" id="MFC5719342.1"/>
    </source>
</evidence>
<dbReference type="SMART" id="SM00020">
    <property type="entry name" value="Tryp_SPc"/>
    <property type="match status" value="1"/>
</dbReference>
<name>A0ABW0YU65_9ACTN</name>
<gene>
    <name evidence="3" type="ORF">ACFP1Z_03965</name>
</gene>
<dbReference type="SUPFAM" id="SSF50494">
    <property type="entry name" value="Trypsin-like serine proteases"/>
    <property type="match status" value="1"/>
</dbReference>
<dbReference type="InterPro" id="IPR009003">
    <property type="entry name" value="Peptidase_S1_PA"/>
</dbReference>
<dbReference type="Pfam" id="PF00089">
    <property type="entry name" value="Trypsin"/>
    <property type="match status" value="1"/>
</dbReference>
<feature type="chain" id="PRO_5045299153" evidence="1">
    <location>
        <begin position="32"/>
        <end position="541"/>
    </location>
</feature>
<evidence type="ECO:0000313" key="4">
    <source>
        <dbReference type="Proteomes" id="UP001596083"/>
    </source>
</evidence>
<dbReference type="RefSeq" id="WP_390314427.1">
    <property type="nucleotide sequence ID" value="NZ_JBHSPB010000002.1"/>
</dbReference>
<accession>A0ABW0YU65</accession>
<dbReference type="InterPro" id="IPR001314">
    <property type="entry name" value="Peptidase_S1A"/>
</dbReference>
<dbReference type="PANTHER" id="PTHR24260">
    <property type="match status" value="1"/>
</dbReference>
<evidence type="ECO:0000256" key="1">
    <source>
        <dbReference type="SAM" id="SignalP"/>
    </source>
</evidence>
<dbReference type="InterPro" id="IPR043504">
    <property type="entry name" value="Peptidase_S1_PA_chymotrypsin"/>
</dbReference>
<dbReference type="PROSITE" id="PS50240">
    <property type="entry name" value="TRYPSIN_DOM"/>
    <property type="match status" value="1"/>
</dbReference>
<dbReference type="InterPro" id="IPR051333">
    <property type="entry name" value="CLIP_Serine_Protease"/>
</dbReference>